<reference evidence="14 15" key="1">
    <citation type="submission" date="2015-02" db="EMBL/GenBank/DDBJ databases">
        <authorList>
            <person name="Chooi Y.-H."/>
        </authorList>
    </citation>
    <scope>NUCLEOTIDE SEQUENCE [LARGE SCALE GENOMIC DNA]</scope>
    <source>
        <strain evidence="14">E3</strain>
    </source>
</reference>
<feature type="coiled-coil region" evidence="9">
    <location>
        <begin position="1397"/>
        <end position="1427"/>
    </location>
</feature>
<feature type="compositionally biased region" description="Polar residues" evidence="10">
    <location>
        <begin position="1493"/>
        <end position="1502"/>
    </location>
</feature>
<dbReference type="Gene3D" id="3.30.2410.10">
    <property type="entry name" value="Hect, E3 ligase catalytic domain"/>
    <property type="match status" value="1"/>
</dbReference>
<feature type="compositionally biased region" description="Polar residues" evidence="10">
    <location>
        <begin position="2091"/>
        <end position="2100"/>
    </location>
</feature>
<feature type="repeat" description="RCC1" evidence="7">
    <location>
        <begin position="2171"/>
        <end position="2222"/>
    </location>
</feature>
<dbReference type="InterPro" id="IPR000408">
    <property type="entry name" value="Reg_chr_condens"/>
</dbReference>
<dbReference type="PANTHER" id="PTHR46654:SF1">
    <property type="entry name" value="E3 UBIQUITIN-PROTEIN LIGASE HECTD3"/>
    <property type="match status" value="1"/>
</dbReference>
<dbReference type="SUPFAM" id="SSF49899">
    <property type="entry name" value="Concanavalin A-like lectins/glucanases"/>
    <property type="match status" value="2"/>
</dbReference>
<feature type="domain" description="HECT" evidence="13">
    <location>
        <begin position="3579"/>
        <end position="3931"/>
    </location>
</feature>
<feature type="repeat" description="RCC1" evidence="7">
    <location>
        <begin position="2436"/>
        <end position="2487"/>
    </location>
</feature>
<dbReference type="InterPro" id="IPR015940">
    <property type="entry name" value="UBA"/>
</dbReference>
<dbReference type="InterPro" id="IPR000569">
    <property type="entry name" value="HECT_dom"/>
</dbReference>
<name>A0A0G4IKH8_PLABS</name>
<evidence type="ECO:0000256" key="6">
    <source>
        <dbReference type="PROSITE-ProRule" id="PRU00104"/>
    </source>
</evidence>
<feature type="compositionally biased region" description="Basic and acidic residues" evidence="10">
    <location>
        <begin position="311"/>
        <end position="327"/>
    </location>
</feature>
<evidence type="ECO:0000256" key="10">
    <source>
        <dbReference type="SAM" id="MobiDB-lite"/>
    </source>
</evidence>
<dbReference type="InterPro" id="IPR009091">
    <property type="entry name" value="RCC1/BLIP-II"/>
</dbReference>
<evidence type="ECO:0000256" key="8">
    <source>
        <dbReference type="PROSITE-ProRule" id="PRU00322"/>
    </source>
</evidence>
<dbReference type="PROSITE" id="PS01358">
    <property type="entry name" value="ZF_RANBP2_1"/>
    <property type="match status" value="2"/>
</dbReference>
<dbReference type="SUPFAM" id="SSF56204">
    <property type="entry name" value="Hect, E3 ligase catalytic domain"/>
    <property type="match status" value="1"/>
</dbReference>
<proteinExistence type="predicted"/>
<dbReference type="Gene3D" id="2.60.120.920">
    <property type="match status" value="1"/>
</dbReference>
<keyword evidence="15" id="KW-1185">Reference proteome</keyword>
<dbReference type="InterPro" id="IPR001876">
    <property type="entry name" value="Znf_RanBP2"/>
</dbReference>
<accession>A0A0G4IKH8</accession>
<dbReference type="PROSITE" id="PS00626">
    <property type="entry name" value="RCC1_2"/>
    <property type="match status" value="2"/>
</dbReference>
<keyword evidence="5" id="KW-0862">Zinc</keyword>
<dbReference type="PROSITE" id="PS50237">
    <property type="entry name" value="HECT"/>
    <property type="match status" value="1"/>
</dbReference>
<dbReference type="SUPFAM" id="SSF90209">
    <property type="entry name" value="Ran binding protein zinc finger-like"/>
    <property type="match status" value="1"/>
</dbReference>
<feature type="repeat" description="RCC1" evidence="7">
    <location>
        <begin position="2223"/>
        <end position="2275"/>
    </location>
</feature>
<feature type="domain" description="RanBP2-type" evidence="12">
    <location>
        <begin position="1426"/>
        <end position="1455"/>
    </location>
</feature>
<dbReference type="Gene3D" id="4.10.1060.10">
    <property type="entry name" value="Zinc finger, RanBP2-type"/>
    <property type="match status" value="1"/>
</dbReference>
<dbReference type="SMART" id="SM00547">
    <property type="entry name" value="ZnF_RBZ"/>
    <property type="match status" value="2"/>
</dbReference>
<gene>
    <name evidence="14" type="ORF">PBRA_004474</name>
</gene>
<dbReference type="Pfam" id="PF00632">
    <property type="entry name" value="HECT"/>
    <property type="match status" value="1"/>
</dbReference>
<dbReference type="GO" id="GO:0008270">
    <property type="term" value="F:zinc ion binding"/>
    <property type="evidence" value="ECO:0007669"/>
    <property type="project" value="UniProtKB-KW"/>
</dbReference>
<feature type="repeat" description="RCC1" evidence="7">
    <location>
        <begin position="2383"/>
        <end position="2435"/>
    </location>
</feature>
<evidence type="ECO:0000259" key="11">
    <source>
        <dbReference type="PROSITE" id="PS50030"/>
    </source>
</evidence>
<feature type="repeat" description="RCC1" evidence="7">
    <location>
        <begin position="2276"/>
        <end position="2327"/>
    </location>
</feature>
<dbReference type="InterPro" id="IPR058923">
    <property type="entry name" value="RCC1-like_dom"/>
</dbReference>
<dbReference type="PROSITE" id="PS50012">
    <property type="entry name" value="RCC1_3"/>
    <property type="match status" value="7"/>
</dbReference>
<organism evidence="14 15">
    <name type="scientific">Plasmodiophora brassicae</name>
    <name type="common">Clubroot disease agent</name>
    <dbReference type="NCBI Taxonomy" id="37360"/>
    <lineage>
        <taxon>Eukaryota</taxon>
        <taxon>Sar</taxon>
        <taxon>Rhizaria</taxon>
        <taxon>Endomyxa</taxon>
        <taxon>Phytomyxea</taxon>
        <taxon>Plasmodiophorida</taxon>
        <taxon>Plasmodiophoridae</taxon>
        <taxon>Plasmodiophora</taxon>
    </lineage>
</organism>
<keyword evidence="2" id="KW-0677">Repeat</keyword>
<evidence type="ECO:0000256" key="1">
    <source>
        <dbReference type="ARBA" id="ARBA00022723"/>
    </source>
</evidence>
<feature type="repeat" description="RCC1" evidence="7">
    <location>
        <begin position="2328"/>
        <end position="2382"/>
    </location>
</feature>
<keyword evidence="4 6" id="KW-0833">Ubl conjugation pathway</keyword>
<feature type="region of interest" description="Disordered" evidence="10">
    <location>
        <begin position="1493"/>
        <end position="1524"/>
    </location>
</feature>
<dbReference type="OrthoDB" id="8068875at2759"/>
<dbReference type="InterPro" id="IPR042469">
    <property type="entry name" value="HECTD3"/>
</dbReference>
<evidence type="ECO:0000259" key="13">
    <source>
        <dbReference type="PROSITE" id="PS50237"/>
    </source>
</evidence>
<dbReference type="GO" id="GO:0004842">
    <property type="term" value="F:ubiquitin-protein transferase activity"/>
    <property type="evidence" value="ECO:0007669"/>
    <property type="project" value="InterPro"/>
</dbReference>
<dbReference type="InterPro" id="IPR035983">
    <property type="entry name" value="Hect_E3_ubiquitin_ligase"/>
</dbReference>
<dbReference type="Gene3D" id="3.90.1750.10">
    <property type="entry name" value="Hect, E3 ligase catalytic domains"/>
    <property type="match status" value="1"/>
</dbReference>
<keyword evidence="9" id="KW-0175">Coiled coil</keyword>
<dbReference type="InterPro" id="IPR043136">
    <property type="entry name" value="B30.2/SPRY_sf"/>
</dbReference>
<feature type="compositionally biased region" description="Polar residues" evidence="10">
    <location>
        <begin position="337"/>
        <end position="352"/>
    </location>
</feature>
<dbReference type="STRING" id="37360.A0A0G4IKH8"/>
<feature type="domain" description="RanBP2-type" evidence="12">
    <location>
        <begin position="1459"/>
        <end position="1484"/>
    </location>
</feature>
<feature type="region of interest" description="Disordered" evidence="10">
    <location>
        <begin position="301"/>
        <end position="352"/>
    </location>
</feature>
<sequence length="3950" mass="433983">MGAGQSARSDDEDQAIVACLSQVDWQNPLLERTLRAVGREYVHPTRAEFEVRAECFTEAFAPFAALERSDDLLHGLMSDIALLVDGVGLDKFAIDLHRRMYVIREVHAALVRRGARACEARAEAMRLAQLRCRSEQADEVSQPSSSFAPMSHSQAKRLGIRYAISLIVTLVESVKNNEPTVLIEVLMMFRDLLKDVPALELASSEGPDEPKCSLAPVWLTPIVEFLDRIIYDEKSSGQERSLAIYLTLKLSVLRGSAQGLLHGVIALLSLDPELSLWNEDFVNLVHELATYKGLATAQISHPGSDSNALEKPLDSPAEHEGDSRREATAASVYPTGNFEQNPPSLAEASKQSAASGITKVSNVDPSDRMFVNVDKHLRLVLLSMPEPKQIALLLLVHMKQRAISLSPDDDIVNVGNTGWDGLTRIDHPLAIEVSERALTDLVTIVRSAGLAVNSGEAGSVDILLSALLVLKAHIRTMALCSMDFTCFGASSTTANECWDLLFGLAGHRCSTSEAGPSGGVSDMVQREGLVTIAYGFEVFFPSFHEQAHFVTSLLLRQQGSSLPNLTHVEQKLLQLLQARLTQPGPVFSLFARLHGCFPESKLDDELALFELVTVLTSDAIRECQQNLEDVIGTNRMSTSDPSGELGLVSRASDISQSSLCQAKCLLAPFLSQVASLLDFLRNVGDRERMTIVVSNLARYCRIIIDAACMMVNFCVTHAQTSNVASLSSLEVPLKHSCLTTLLAPLLNALASFQSEDRAELSPFLVKPLTALIQSISELRKLVLLLKCKPVKRSQVQVIESGHPYVGGCSSVHVVSMERSDQLVITLDPRCSTAGGNDILEIYAGEGPDKTRVARFSGQQWALNGQELAIRASSLSCVFRAASKNADGAWGFRIQVSGQFVSRAFSWVHDLARTISWLSGDFASLMLNRSGSSEERAVDNAWLESSLLSGSFEPTNPFARELCPFTASAGIGLPPSCFRHRSEDEDEDFLNEITDNSGRGAKLISKLSSFARCTFPLPPSIKAHAERATRAVFAVMVKHASRIDQALLCVFEDSSQRPDDTLLRLWRKASEIESFVATRFGQGYERELIVQPILERTRFLRGIAATASLEPLSLTRQSSGSVSYQLPVLLRGNSRSRNTVRNTLRAMRLLKNDCHSMASKPIMAEYADTINTCGGISKDHDAYVSRQILHFIQDPSVDVPSLNRSIVAQRSVAALRLHTVNVIFELLRAVSDHDMRIDILKNVGQAVHRQSVSAPPETSRSGEGTVSRFHLLSGTASAGKTLREKLLRSYYSLVASLARTPMEESELLLCLNLLTFEFGNVDVEQLYRTGVVRLLKPVLKFDCGDWQWKTRYAAWCLFRLILYSIARCSVLGSDGNSELAHSLLNDILLVVFEQIHDLQDQRADIVAMEAEAAKAAELAREMEALMLLSQWSCKACTFLNDPESKTCAVCTTPRNQAQPQSTAWACKQCTYLNAATETKCCVCEAKAVHLPSTDQGAELSTGQKRAASRKTEKEQALAPEGSDKHSGARFHYWEATSNSSAEFSGINPAEPSGVEFSCLDIAWTGEEVVDAISISIESGPSALSDLIVGLLPLSSISAPGMSPNRMMSAGWSYDAGSGSKVTGGCMEEYGEPFGMGDIITICYSAKSGSVAFWKNGVSQGIAYTGICGPMACAVAASNARITIVPPRGSVRQAEDWDERSAKVLLAKSSTAWYALDYGDLGEHGKRRRRKRATAIGEVDLCINQFLWVLARCSSSSTFQRAICTADWMQTIIRIATSDDQNVIGRTLALRICRSVLPVVAPTADLLTRVGTSNTEFLRHCIECIGRSCMGSTMAATLESQWTSSEMVALIRILWLDDLWFEPVRDAIRSAIGDLTPVHFDALVEPFSGQSCNEELVNRFVLALGALAVLGAWIEPFREGARISFRHSGKHEEGVIISFTESPFLLCIEGGKHISGAVECKSLANANGLEVQQLSEVDILPECFSTIPDVAVLVAKLFTLTVDSDSYSRCMLRGHIKRMAARVLEKGLECSEALASLLRASALEPIVTTAFSASTVKTPIRVENLETRLLCLMQQSIPEEFLTSRHPPPEVPTESSKVQRPSATGRGASKFRTLSSPGCHVLAFGKGDNGRLGFGNTSQVAQPTVIPGFGSTHCAIVSISCFSSHVVALCNVGVPYTWGKGDDGRLGHGSTALENSPRAVKALEGIRCIQVSAGLNFSAVLTDEGAIWAFGSNANGQIGVGAATSQLVPVKVKGDLEGKVVVRICAGGSHVLAITNSGSLYSWGKNVFGQLGHGTTQKLMFPKLVKNAEPLSFVLIAGGWEHSMAVTAEGTLYTWGAGYEGNRPVCGHGSNDKELFPREVQAMTGKVVVHIAAGWDHSMAITNEGKLYTWGSGTQGMLGHGSTSPANVPSLVGGTLSGEKCVWVDGGQDHTVVVTARGHVFGFGSGGPHLGAEGGSSVLEPQQIRNIPSTHVIGTVATGDKCTFLLTSQIPRSVPSKPLIQLNGFAPLPLYPLRLHFSGDADNYFLKNGCVRDFSLGRAARFIDAVPTCAARLSDSSEASEKQLQLDVEKENIDLSNFSLSTACHFDGTRDSSLFTLLSSNAVFQISVHYRTKLTISISSSESWSNEVAVAADDGEWHTFTVIGSRKDSQPCLDLYFDGLVIATVDSSVISGVQPLQILVGPIAGTMRDVALWDVPLNEEQVAAAVTAGLGFVVSDTQLDEMRRQNWSMVNFEDFSELQMAIDNLEFVGDIRKASEGAENISEVVVSPGASILWRSPWKGFTIKSYTLVLDVRVHSAHLSAPMLATAELPVPQVIWASDGTFISTSGRSDVMPIDRESWHRVSIVVDGSVNNNVTIYVDGRQVCVFSNQEELAFELGLMILPAAADGQQCDASPMSLRCMQLYRTALSARDVLDLGRACDSPISNAMIASSSTSLQQMGFPPSWVLRAMRRCNMNRYLACHWILTHKEELVKEDALAKLDEEARCLHNTGFPVQLCREALLTNDGDYVRALSWLVDRLDNDGMIDVQFASDRHSETVVGDLQFRAKDDDSSVTENPAYRILDSSSGDASRPLFASARPDNIPARQVVPRIDVTSPAHIVTDVIKLNQQLTIVFARRALLALIKHWNEQDSDEVFDFGCVGGFQFLSRFLRLIAFDRLPGALDILRDLVMQSLSHELTQWTKTKSLGGDGPVDTPLAKFLVHECLVHMVGMSMRPDTTIDTELNALSKPNAEISLWILNIFVRIHRSAEGNHMALDFVTRRLLCPPIINLTFQMVVISNSRHRLEFLIILSYLIRSGVAFCDNKTTILRSHMFVLYERSKDNKLFSEFFQALLELVCSIDERYYLSEDGASSCTDTDTPLWYTHFIELQRFLEIVLWDPSQPRRAWPTLFLKGVVQMVSAWPDMAGVVGIEQMLIENGQHFDIESDRELIDCFERIQMHASKPVTIAELELIPVQLAPYERIRVMAHRVLRLRLAVLSHFNSLIAGILPLVNLARSDQESRLAAMIREARGLIFSSTKSCLWHEVLIRTASDGQSVGMSRDIRLQIDRFQAAAFRDKNKVDVKGNRTCFGQVFHQVHHLPVASLRLRREERAWKVVFQGEFSDDYGGPYRTCLDMMCQELQSSVLPLFVPCPNKRSKIGINQDKFVPRTSSTEPLHVSMFEFVGKLLGIAIRSRNLLNLDFPSIIWKVLVGERITEQDVLAIDAVAFRIVSNIRRMETDPNIAPDAFEDILSMSFSVTGSDGEEVDLVPGGSEIPVTWDNRHEFVDALYAFRVDEFKVHCEAMLRGLSSIVPYPMLSLFTWSELELQVCGRPTMNLDLLKSMTTYEWCSPTDPHIVAFWEVMFNRFDDMERSNFLKFVWGRSRLPLTASEFDCKFKISNMPKARQDPDKYLPISHTCFFSIELPRYSTVDVLHQRLQYAITHCISIDADSTSAAQSSARLAPQDLSDDESATD</sequence>
<evidence type="ECO:0000256" key="4">
    <source>
        <dbReference type="ARBA" id="ARBA00022786"/>
    </source>
</evidence>
<feature type="region of interest" description="Disordered" evidence="10">
    <location>
        <begin position="2080"/>
        <end position="2107"/>
    </location>
</feature>
<evidence type="ECO:0000259" key="12">
    <source>
        <dbReference type="PROSITE" id="PS50199"/>
    </source>
</evidence>
<dbReference type="Pfam" id="PF25390">
    <property type="entry name" value="WD40_RLD"/>
    <property type="match status" value="1"/>
</dbReference>
<evidence type="ECO:0000313" key="14">
    <source>
        <dbReference type="EMBL" id="CEO95761.1"/>
    </source>
</evidence>
<dbReference type="EMBL" id="CDSF01000035">
    <property type="protein sequence ID" value="CEO95761.1"/>
    <property type="molecule type" value="Genomic_DNA"/>
</dbReference>
<dbReference type="PROSITE" id="PS50030">
    <property type="entry name" value="UBA"/>
    <property type="match status" value="1"/>
</dbReference>
<evidence type="ECO:0000256" key="2">
    <source>
        <dbReference type="ARBA" id="ARBA00022737"/>
    </source>
</evidence>
<dbReference type="SUPFAM" id="SSF50985">
    <property type="entry name" value="RCC1/BLIP-II"/>
    <property type="match status" value="1"/>
</dbReference>
<dbReference type="Gene3D" id="2.130.10.30">
    <property type="entry name" value="Regulator of chromosome condensation 1/beta-lactamase-inhibitor protein II"/>
    <property type="match status" value="2"/>
</dbReference>
<dbReference type="InterPro" id="IPR036443">
    <property type="entry name" value="Znf_RanBP2_sf"/>
</dbReference>
<evidence type="ECO:0000256" key="3">
    <source>
        <dbReference type="ARBA" id="ARBA00022771"/>
    </source>
</evidence>
<dbReference type="PRINTS" id="PR00633">
    <property type="entry name" value="RCCNDNSATION"/>
</dbReference>
<dbReference type="InterPro" id="IPR009060">
    <property type="entry name" value="UBA-like_sf"/>
</dbReference>
<dbReference type="Gene3D" id="3.30.2160.10">
    <property type="entry name" value="Hect, E3 ligase catalytic domain"/>
    <property type="match status" value="1"/>
</dbReference>
<dbReference type="PANTHER" id="PTHR46654">
    <property type="entry name" value="E3 UBIQUITIN-PROTEIN LIGASE HECTD3"/>
    <property type="match status" value="1"/>
</dbReference>
<dbReference type="Proteomes" id="UP000039324">
    <property type="component" value="Unassembled WGS sequence"/>
</dbReference>
<evidence type="ECO:0000256" key="9">
    <source>
        <dbReference type="SAM" id="Coils"/>
    </source>
</evidence>
<dbReference type="SUPFAM" id="SSF46934">
    <property type="entry name" value="UBA-like"/>
    <property type="match status" value="2"/>
</dbReference>
<protein>
    <submittedName>
        <fullName evidence="14">Uncharacterized protein</fullName>
    </submittedName>
</protein>
<dbReference type="Gene3D" id="2.60.120.200">
    <property type="match status" value="1"/>
</dbReference>
<dbReference type="SMART" id="SM00119">
    <property type="entry name" value="HECTc"/>
    <property type="match status" value="1"/>
</dbReference>
<evidence type="ECO:0000313" key="15">
    <source>
        <dbReference type="Proteomes" id="UP000039324"/>
    </source>
</evidence>
<dbReference type="Gene3D" id="1.10.8.10">
    <property type="entry name" value="DNA helicase RuvA subunit, C-terminal domain"/>
    <property type="match status" value="1"/>
</dbReference>
<dbReference type="InterPro" id="IPR013320">
    <property type="entry name" value="ConA-like_dom_sf"/>
</dbReference>
<feature type="repeat" description="RCC1" evidence="7">
    <location>
        <begin position="2117"/>
        <end position="2170"/>
    </location>
</feature>
<keyword evidence="3 8" id="KW-0863">Zinc-finger</keyword>
<keyword evidence="1" id="KW-0479">Metal-binding</keyword>
<feature type="active site" description="Glycyl thioester intermediate" evidence="6">
    <location>
        <position position="3894"/>
    </location>
</feature>
<evidence type="ECO:0000256" key="5">
    <source>
        <dbReference type="ARBA" id="ARBA00022833"/>
    </source>
</evidence>
<feature type="domain" description="UBA" evidence="11">
    <location>
        <begin position="2920"/>
        <end position="2964"/>
    </location>
</feature>
<feature type="compositionally biased region" description="Basic and acidic residues" evidence="10">
    <location>
        <begin position="1508"/>
        <end position="1524"/>
    </location>
</feature>
<dbReference type="PROSITE" id="PS50199">
    <property type="entry name" value="ZF_RANBP2_2"/>
    <property type="match status" value="2"/>
</dbReference>
<evidence type="ECO:0000256" key="7">
    <source>
        <dbReference type="PROSITE-ProRule" id="PRU00235"/>
    </source>
</evidence>